<dbReference type="EMBL" id="JADWDJ010000005">
    <property type="protein sequence ID" value="KAG5281505.1"/>
    <property type="molecule type" value="Genomic_DNA"/>
</dbReference>
<evidence type="ECO:0000313" key="1">
    <source>
        <dbReference type="EMBL" id="KAG5281505.1"/>
    </source>
</evidence>
<reference evidence="1" key="1">
    <citation type="submission" date="2020-10" db="EMBL/GenBank/DDBJ databases">
        <title>Chromosome-scale genome assembly of the Allis shad, Alosa alosa.</title>
        <authorList>
            <person name="Margot Z."/>
            <person name="Christophe K."/>
            <person name="Cabau C."/>
            <person name="Louis A."/>
            <person name="Berthelot C."/>
            <person name="Parey E."/>
            <person name="Roest Crollius H."/>
            <person name="Montfort J."/>
            <person name="Robinson-Rechavi M."/>
            <person name="Bucao C."/>
            <person name="Bouchez O."/>
            <person name="Gislard M."/>
            <person name="Lluch J."/>
            <person name="Milhes M."/>
            <person name="Lampietro C."/>
            <person name="Lopez Roques C."/>
            <person name="Donnadieu C."/>
            <person name="Braasch I."/>
            <person name="Desvignes T."/>
            <person name="Postlethwait J."/>
            <person name="Bobe J."/>
            <person name="Guiguen Y."/>
        </authorList>
    </citation>
    <scope>NUCLEOTIDE SEQUENCE</scope>
    <source>
        <strain evidence="1">M-15738</strain>
        <tissue evidence="1">Blood</tissue>
    </source>
</reference>
<gene>
    <name evidence="1" type="ORF">AALO_G00072990</name>
</gene>
<accession>A0AAV6H2Z5</accession>
<name>A0AAV6H2Z5_9TELE</name>
<dbReference type="Proteomes" id="UP000823561">
    <property type="component" value="Chromosome 5"/>
</dbReference>
<evidence type="ECO:0008006" key="3">
    <source>
        <dbReference type="Google" id="ProtNLM"/>
    </source>
</evidence>
<dbReference type="SUPFAM" id="SSF54236">
    <property type="entry name" value="Ubiquitin-like"/>
    <property type="match status" value="1"/>
</dbReference>
<keyword evidence="2" id="KW-1185">Reference proteome</keyword>
<evidence type="ECO:0000313" key="2">
    <source>
        <dbReference type="Proteomes" id="UP000823561"/>
    </source>
</evidence>
<sequence>MGLSQVEKNRFKSWTLLKDYGKGATHLMHEMQMTKSVDGFSLFYSFPKCPECRELRDLDPAQNTVEDLMLRIGYQEGVGNNMGVCLFTAEGMPLTDDPFFNTWSLHDRHVEKESHLYVIFTPKENLPPLQPAQPVTEPSGMDTVRCHVMLRGNYEVKINLEDHTLADLKRGLAFESGIPSHVLQLRDLQWSNDTLEDIGINEDSLVHFFLSSLSEECPNIEQFLKADIQPSVQQTMKGMSVFFSSLYSIRIKQVGGFQNVVAYIRRLTGCHALAQILYQLMCRNEIGTKVQKIALVEGLYILFRELLPNRSSKSCDVIIEDGEVFEYSPECWGYLLSQSERESIEHENFAPMSLCCLSTRIRFSEPVRIANLPDICERSTVLRAVNDGEKMPNCTLEDMRKSIKKDTRKKEYKEKIILSIPPMMKTYPLWLSYAHVPGSNFRVHPEKSFSQMKEDLVAYAHLQIIPPLQPLHGFAEAPCLMYLSEKEVDRNLCHPWLRCHTTGEIAPRSRG</sequence>
<proteinExistence type="predicted"/>
<dbReference type="InterPro" id="IPR029071">
    <property type="entry name" value="Ubiquitin-like_domsf"/>
</dbReference>
<organism evidence="1 2">
    <name type="scientific">Alosa alosa</name>
    <name type="common">allis shad</name>
    <dbReference type="NCBI Taxonomy" id="278164"/>
    <lineage>
        <taxon>Eukaryota</taxon>
        <taxon>Metazoa</taxon>
        <taxon>Chordata</taxon>
        <taxon>Craniata</taxon>
        <taxon>Vertebrata</taxon>
        <taxon>Euteleostomi</taxon>
        <taxon>Actinopterygii</taxon>
        <taxon>Neopterygii</taxon>
        <taxon>Teleostei</taxon>
        <taxon>Clupei</taxon>
        <taxon>Clupeiformes</taxon>
        <taxon>Clupeoidei</taxon>
        <taxon>Clupeidae</taxon>
        <taxon>Alosa</taxon>
    </lineage>
</organism>
<protein>
    <recommendedName>
        <fullName evidence="3">Ubiquitin-like domain-containing protein</fullName>
    </recommendedName>
</protein>
<comment type="caution">
    <text evidence="1">The sequence shown here is derived from an EMBL/GenBank/DDBJ whole genome shotgun (WGS) entry which is preliminary data.</text>
</comment>
<dbReference type="AlphaFoldDB" id="A0AAV6H2Z5"/>